<dbReference type="SUPFAM" id="SSF46689">
    <property type="entry name" value="Homeodomain-like"/>
    <property type="match status" value="1"/>
</dbReference>
<dbReference type="GO" id="GO:0003700">
    <property type="term" value="F:DNA-binding transcription factor activity"/>
    <property type="evidence" value="ECO:0007669"/>
    <property type="project" value="TreeGrafter"/>
</dbReference>
<evidence type="ECO:0000256" key="1">
    <source>
        <dbReference type="ARBA" id="ARBA00023015"/>
    </source>
</evidence>
<dbReference type="PANTHER" id="PTHR30055:SF151">
    <property type="entry name" value="TRANSCRIPTIONAL REGULATORY PROTEIN"/>
    <property type="match status" value="1"/>
</dbReference>
<dbReference type="OrthoDB" id="3819648at2"/>
<protein>
    <submittedName>
        <fullName evidence="6">TetR family transcriptional regulator</fullName>
    </submittedName>
</protein>
<dbReference type="InterPro" id="IPR050109">
    <property type="entry name" value="HTH-type_TetR-like_transc_reg"/>
</dbReference>
<dbReference type="GO" id="GO:0045892">
    <property type="term" value="P:negative regulation of DNA-templated transcription"/>
    <property type="evidence" value="ECO:0007669"/>
    <property type="project" value="InterPro"/>
</dbReference>
<dbReference type="SUPFAM" id="SSF48498">
    <property type="entry name" value="Tetracyclin repressor-like, C-terminal domain"/>
    <property type="match status" value="1"/>
</dbReference>
<feature type="DNA-binding region" description="H-T-H motif" evidence="4">
    <location>
        <begin position="25"/>
        <end position="44"/>
    </location>
</feature>
<evidence type="ECO:0000313" key="7">
    <source>
        <dbReference type="Proteomes" id="UP000320209"/>
    </source>
</evidence>
<dbReference type="RefSeq" id="WP_141781362.1">
    <property type="nucleotide sequence ID" value="NZ_VFOV01000001.1"/>
</dbReference>
<dbReference type="InterPro" id="IPR009057">
    <property type="entry name" value="Homeodomain-like_sf"/>
</dbReference>
<proteinExistence type="predicted"/>
<comment type="caution">
    <text evidence="6">The sequence shown here is derived from an EMBL/GenBank/DDBJ whole genome shotgun (WGS) entry which is preliminary data.</text>
</comment>
<dbReference type="EMBL" id="VFOV01000001">
    <property type="protein sequence ID" value="TQL69494.1"/>
    <property type="molecule type" value="Genomic_DNA"/>
</dbReference>
<evidence type="ECO:0000256" key="4">
    <source>
        <dbReference type="PROSITE-ProRule" id="PRU00335"/>
    </source>
</evidence>
<dbReference type="Pfam" id="PF02909">
    <property type="entry name" value="TetR_C_1"/>
    <property type="match status" value="1"/>
</dbReference>
<dbReference type="InterPro" id="IPR004111">
    <property type="entry name" value="Repressor_TetR_C"/>
</dbReference>
<feature type="domain" description="HTH tetR-type" evidence="5">
    <location>
        <begin position="2"/>
        <end position="62"/>
    </location>
</feature>
<keyword evidence="3" id="KW-0804">Transcription</keyword>
<dbReference type="PROSITE" id="PS50977">
    <property type="entry name" value="HTH_TETR_2"/>
    <property type="match status" value="1"/>
</dbReference>
<evidence type="ECO:0000259" key="5">
    <source>
        <dbReference type="PROSITE" id="PS50977"/>
    </source>
</evidence>
<dbReference type="InterPro" id="IPR036271">
    <property type="entry name" value="Tet_transcr_reg_TetR-rel_C_sf"/>
</dbReference>
<dbReference type="Gene3D" id="1.10.357.10">
    <property type="entry name" value="Tetracycline Repressor, domain 2"/>
    <property type="match status" value="1"/>
</dbReference>
<dbReference type="InterPro" id="IPR001647">
    <property type="entry name" value="HTH_TetR"/>
</dbReference>
<name>A0A543AA65_9ACTN</name>
<keyword evidence="1" id="KW-0805">Transcription regulation</keyword>
<keyword evidence="7" id="KW-1185">Reference proteome</keyword>
<evidence type="ECO:0000256" key="3">
    <source>
        <dbReference type="ARBA" id="ARBA00023163"/>
    </source>
</evidence>
<dbReference type="Proteomes" id="UP000320209">
    <property type="component" value="Unassembled WGS sequence"/>
</dbReference>
<dbReference type="PANTHER" id="PTHR30055">
    <property type="entry name" value="HTH-TYPE TRANSCRIPTIONAL REGULATOR RUTR"/>
    <property type="match status" value="1"/>
</dbReference>
<dbReference type="Pfam" id="PF00440">
    <property type="entry name" value="TetR_N"/>
    <property type="match status" value="1"/>
</dbReference>
<evidence type="ECO:0000313" key="6">
    <source>
        <dbReference type="EMBL" id="TQL69494.1"/>
    </source>
</evidence>
<organism evidence="6 7">
    <name type="scientific">Nocardioides albertanoniae</name>
    <dbReference type="NCBI Taxonomy" id="1175486"/>
    <lineage>
        <taxon>Bacteria</taxon>
        <taxon>Bacillati</taxon>
        <taxon>Actinomycetota</taxon>
        <taxon>Actinomycetes</taxon>
        <taxon>Propionibacteriales</taxon>
        <taxon>Nocardioidaceae</taxon>
        <taxon>Nocardioides</taxon>
    </lineage>
</organism>
<dbReference type="PRINTS" id="PR00455">
    <property type="entry name" value="HTHTETR"/>
</dbReference>
<dbReference type="Gene3D" id="1.10.10.60">
    <property type="entry name" value="Homeodomain-like"/>
    <property type="match status" value="1"/>
</dbReference>
<dbReference type="AlphaFoldDB" id="A0A543AA65"/>
<accession>A0A543AA65</accession>
<keyword evidence="2 4" id="KW-0238">DNA-binding</keyword>
<evidence type="ECO:0000256" key="2">
    <source>
        <dbReference type="ARBA" id="ARBA00023125"/>
    </source>
</evidence>
<dbReference type="GO" id="GO:0000976">
    <property type="term" value="F:transcription cis-regulatory region binding"/>
    <property type="evidence" value="ECO:0007669"/>
    <property type="project" value="TreeGrafter"/>
</dbReference>
<gene>
    <name evidence="6" type="ORF">FB381_3404</name>
</gene>
<reference evidence="6 7" key="1">
    <citation type="submission" date="2019-06" db="EMBL/GenBank/DDBJ databases">
        <title>Sequencing the genomes of 1000 actinobacteria strains.</title>
        <authorList>
            <person name="Klenk H.-P."/>
        </authorList>
    </citation>
    <scope>NUCLEOTIDE SEQUENCE [LARGE SCALE GENOMIC DNA]</scope>
    <source>
        <strain evidence="6 7">DSM 25218</strain>
    </source>
</reference>
<sequence length="189" mass="20480">MRYRREDVVARALRVLDDYGLADLTMRRLGTELGVRPSALYHHFANKQSLLAAVADEILLRGRQERSGSWDERVTSICTDLHDSLQAYRDGAEVVATVWAFGLGATQPHDDLVAALRDGGLGDLAPVAARTLLHFVYGHAVDEQTHLQAAAAGAIEDDVRDTDDFVTGLGLVTAGISMAKAVREASANR</sequence>